<dbReference type="Proteomes" id="UP001279734">
    <property type="component" value="Unassembled WGS sequence"/>
</dbReference>
<dbReference type="InterPro" id="IPR011107">
    <property type="entry name" value="PPI_Ypi1"/>
</dbReference>
<evidence type="ECO:0000313" key="3">
    <source>
        <dbReference type="Proteomes" id="UP001279734"/>
    </source>
</evidence>
<evidence type="ECO:0000313" key="2">
    <source>
        <dbReference type="EMBL" id="GMH31329.1"/>
    </source>
</evidence>
<feature type="region of interest" description="Disordered" evidence="1">
    <location>
        <begin position="1"/>
        <end position="41"/>
    </location>
</feature>
<dbReference type="PANTHER" id="PTHR20835">
    <property type="entry name" value="E3 UBIQUITIN-PROTEIN LIGASE PPP1R11-RELATED"/>
    <property type="match status" value="1"/>
</dbReference>
<feature type="compositionally biased region" description="Polar residues" evidence="1">
    <location>
        <begin position="1"/>
        <end position="27"/>
    </location>
</feature>
<name>A0AAD3TLE6_NEPGR</name>
<dbReference type="EMBL" id="BSYO01000040">
    <property type="protein sequence ID" value="GMH31329.1"/>
    <property type="molecule type" value="Genomic_DNA"/>
</dbReference>
<dbReference type="Pfam" id="PF07491">
    <property type="entry name" value="PPI_Ypi1"/>
    <property type="match status" value="1"/>
</dbReference>
<organism evidence="2 3">
    <name type="scientific">Nepenthes gracilis</name>
    <name type="common">Slender pitcher plant</name>
    <dbReference type="NCBI Taxonomy" id="150966"/>
    <lineage>
        <taxon>Eukaryota</taxon>
        <taxon>Viridiplantae</taxon>
        <taxon>Streptophyta</taxon>
        <taxon>Embryophyta</taxon>
        <taxon>Tracheophyta</taxon>
        <taxon>Spermatophyta</taxon>
        <taxon>Magnoliopsida</taxon>
        <taxon>eudicotyledons</taxon>
        <taxon>Gunneridae</taxon>
        <taxon>Pentapetalae</taxon>
        <taxon>Caryophyllales</taxon>
        <taxon>Nepenthaceae</taxon>
        <taxon>Nepenthes</taxon>
    </lineage>
</organism>
<dbReference type="GO" id="GO:0008157">
    <property type="term" value="F:protein phosphatase 1 binding"/>
    <property type="evidence" value="ECO:0007669"/>
    <property type="project" value="TreeGrafter"/>
</dbReference>
<accession>A0AAD3TLE6</accession>
<comment type="caution">
    <text evidence="2">The sequence shown here is derived from an EMBL/GenBank/DDBJ whole genome shotgun (WGS) entry which is preliminary data.</text>
</comment>
<proteinExistence type="predicted"/>
<feature type="region of interest" description="Disordered" evidence="1">
    <location>
        <begin position="81"/>
        <end position="101"/>
    </location>
</feature>
<evidence type="ECO:0000256" key="1">
    <source>
        <dbReference type="SAM" id="MobiDB-lite"/>
    </source>
</evidence>
<dbReference type="PANTHER" id="PTHR20835:SF0">
    <property type="entry name" value="E3 UBIQUITIN-PROTEIN LIGASE PPP1R11"/>
    <property type="match status" value="1"/>
</dbReference>
<dbReference type="GO" id="GO:0005634">
    <property type="term" value="C:nucleus"/>
    <property type="evidence" value="ECO:0007669"/>
    <property type="project" value="TreeGrafter"/>
</dbReference>
<gene>
    <name evidence="2" type="ORF">Nepgr_033172</name>
</gene>
<dbReference type="GO" id="GO:0004865">
    <property type="term" value="F:protein serine/threonine phosphatase inhibitor activity"/>
    <property type="evidence" value="ECO:0007669"/>
    <property type="project" value="InterPro"/>
</dbReference>
<evidence type="ECO:0008006" key="4">
    <source>
        <dbReference type="Google" id="ProtNLM"/>
    </source>
</evidence>
<reference evidence="2" key="1">
    <citation type="submission" date="2023-05" db="EMBL/GenBank/DDBJ databases">
        <title>Nepenthes gracilis genome sequencing.</title>
        <authorList>
            <person name="Fukushima K."/>
        </authorList>
    </citation>
    <scope>NUCLEOTIDE SEQUENCE</scope>
    <source>
        <strain evidence="2">SING2019-196</strain>
    </source>
</reference>
<sequence length="116" mass="13246">MSSTRTMAPSATIAQTLTLENPCQSSNQRRRRRHQQPPPKTLVLRLNIRKKVCWKEGTVDNEFLGKKSSKKCCIFHKQKPFEEDDSDEDDHLNCDHHNDYASVHAHGHGESACCSD</sequence>
<dbReference type="AlphaFoldDB" id="A0AAD3TLE6"/>
<keyword evidence="3" id="KW-1185">Reference proteome</keyword>
<protein>
    <recommendedName>
        <fullName evidence="4">Type 1 phosphatases regulator ypi1</fullName>
    </recommendedName>
</protein>